<accession>A0A7X5TIR9</accession>
<comment type="caution">
    <text evidence="1">The sequence shown here is derived from an EMBL/GenBank/DDBJ whole genome shotgun (WGS) entry which is preliminary data.</text>
</comment>
<dbReference type="EMBL" id="PUJV01000001">
    <property type="protein sequence ID" value="NHB95116.1"/>
    <property type="molecule type" value="Genomic_DNA"/>
</dbReference>
<reference evidence="1 2" key="1">
    <citation type="submission" date="2018-02" db="EMBL/GenBank/DDBJ databases">
        <authorList>
            <person name="Machado R.A."/>
        </authorList>
    </citation>
    <scope>NUCLEOTIDE SEQUENCE [LARGE SCALE GENOMIC DNA]</scope>
    <source>
        <strain evidence="1 2">DSM 23271</strain>
    </source>
</reference>
<organism evidence="1 2">
    <name type="scientific">Photorhabdus stackebrandtii</name>
    <dbReference type="NCBI Taxonomy" id="1123042"/>
    <lineage>
        <taxon>Bacteria</taxon>
        <taxon>Pseudomonadati</taxon>
        <taxon>Pseudomonadota</taxon>
        <taxon>Gammaproteobacteria</taxon>
        <taxon>Enterobacterales</taxon>
        <taxon>Morganellaceae</taxon>
        <taxon>Photorhabdus</taxon>
    </lineage>
</organism>
<name>A0A7X5TIR9_9GAMM</name>
<protein>
    <submittedName>
        <fullName evidence="1">Uncharacterized protein</fullName>
    </submittedName>
</protein>
<proteinExistence type="predicted"/>
<dbReference type="Proteomes" id="UP000547931">
    <property type="component" value="Unassembled WGS sequence"/>
</dbReference>
<evidence type="ECO:0000313" key="2">
    <source>
        <dbReference type="Proteomes" id="UP000547931"/>
    </source>
</evidence>
<keyword evidence="2" id="KW-1185">Reference proteome</keyword>
<dbReference type="AlphaFoldDB" id="A0A7X5TIR9"/>
<gene>
    <name evidence="1" type="ORF">C5470_01285</name>
</gene>
<sequence>MSIIKHNLSFIDICTFPYLEPVVIFLINWMRNYTTKKASSIIRISIKKNVVFFPMVDKALRLHVFFMTVNVLMEALCHKEIYTLTW</sequence>
<evidence type="ECO:0000313" key="1">
    <source>
        <dbReference type="EMBL" id="NHB95116.1"/>
    </source>
</evidence>